<dbReference type="Proteomes" id="UP001209755">
    <property type="component" value="Unassembled WGS sequence"/>
</dbReference>
<gene>
    <name evidence="3" type="ORF">M2319_000028</name>
</gene>
<name>A0ABT3H5N2_9HYPH</name>
<organism evidence="3 4">
    <name type="scientific">Rhodobium gokarnense</name>
    <dbReference type="NCBI Taxonomy" id="364296"/>
    <lineage>
        <taxon>Bacteria</taxon>
        <taxon>Pseudomonadati</taxon>
        <taxon>Pseudomonadota</taxon>
        <taxon>Alphaproteobacteria</taxon>
        <taxon>Hyphomicrobiales</taxon>
        <taxon>Rhodobiaceae</taxon>
        <taxon>Rhodobium</taxon>
    </lineage>
</organism>
<dbReference type="InterPro" id="IPR048342">
    <property type="entry name" value="DUF1285_C"/>
</dbReference>
<dbReference type="InterPro" id="IPR023361">
    <property type="entry name" value="DUF1285_beta_roll_sf"/>
</dbReference>
<dbReference type="Pfam" id="PF21028">
    <property type="entry name" value="DUF1285_C"/>
    <property type="match status" value="1"/>
</dbReference>
<dbReference type="InterPro" id="IPR048341">
    <property type="entry name" value="DUF1285_N"/>
</dbReference>
<comment type="caution">
    <text evidence="3">The sequence shown here is derived from an EMBL/GenBank/DDBJ whole genome shotgun (WGS) entry which is preliminary data.</text>
</comment>
<evidence type="ECO:0000313" key="4">
    <source>
        <dbReference type="Proteomes" id="UP001209755"/>
    </source>
</evidence>
<evidence type="ECO:0008006" key="5">
    <source>
        <dbReference type="Google" id="ProtNLM"/>
    </source>
</evidence>
<dbReference type="Gene3D" id="3.10.540.10">
    <property type="entry name" value="duf1285 like domain"/>
    <property type="match status" value="1"/>
</dbReference>
<dbReference type="Gene3D" id="2.20.70.10">
    <property type="match status" value="1"/>
</dbReference>
<evidence type="ECO:0000259" key="1">
    <source>
        <dbReference type="Pfam" id="PF06938"/>
    </source>
</evidence>
<dbReference type="RefSeq" id="WP_319801753.1">
    <property type="nucleotide sequence ID" value="NZ_JAOQNS010000001.1"/>
</dbReference>
<evidence type="ECO:0000259" key="2">
    <source>
        <dbReference type="Pfam" id="PF21028"/>
    </source>
</evidence>
<proteinExistence type="predicted"/>
<feature type="domain" description="DUF1285" evidence="2">
    <location>
        <begin position="91"/>
        <end position="185"/>
    </location>
</feature>
<protein>
    <recommendedName>
        <fullName evidence="5">DUF1285 domain-containing protein</fullName>
    </recommendedName>
</protein>
<dbReference type="Gene3D" id="2.30.270.10">
    <property type="entry name" value="duf1285 protein"/>
    <property type="match status" value="1"/>
</dbReference>
<evidence type="ECO:0000313" key="3">
    <source>
        <dbReference type="EMBL" id="MCW2305712.1"/>
    </source>
</evidence>
<reference evidence="4" key="1">
    <citation type="submission" date="2023-07" db="EMBL/GenBank/DDBJ databases">
        <title>Genome sequencing of Purple Non-Sulfur Bacteria from various extreme environments.</title>
        <authorList>
            <person name="Mayer M."/>
        </authorList>
    </citation>
    <scope>NUCLEOTIDE SEQUENCE [LARGE SCALE GENOMIC DNA]</scope>
    <source>
        <strain evidence="4">DSM 17935</strain>
    </source>
</reference>
<accession>A0ABT3H5N2</accession>
<sequence length="196" mass="21276">MADAESPLDALVRRAGGLKGGKPPIEKWNPPDCGPIDMRIAADGTWFYMGTPIGRKPLVELFASVLRREENDNYYLVTPVEKIVIEVEDAPFVAVELHAEGEGESQQITVRTNVGDVVAAGPEHPLRFAVEDGTGGVKPYVLVRGRLEALFARPLLYQLVDLGATRDVDGVAHFGVWSGGTFFPILPAAELERVAQ</sequence>
<dbReference type="InterPro" id="IPR010707">
    <property type="entry name" value="DUF1285"/>
</dbReference>
<feature type="domain" description="DUF1285" evidence="1">
    <location>
        <begin position="23"/>
        <end position="90"/>
    </location>
</feature>
<dbReference type="EMBL" id="JAOQNS010000001">
    <property type="protein sequence ID" value="MCW2305712.1"/>
    <property type="molecule type" value="Genomic_DNA"/>
</dbReference>
<keyword evidence="4" id="KW-1185">Reference proteome</keyword>
<dbReference type="Pfam" id="PF06938">
    <property type="entry name" value="DUF1285_N"/>
    <property type="match status" value="1"/>
</dbReference>
<dbReference type="PIRSF" id="PIRSF029557">
    <property type="entry name" value="UCP029557"/>
    <property type="match status" value="1"/>
</dbReference>